<dbReference type="EMBL" id="JYDP01000002">
    <property type="protein sequence ID" value="KRZ18743.1"/>
    <property type="molecule type" value="Genomic_DNA"/>
</dbReference>
<dbReference type="Proteomes" id="UP000055024">
    <property type="component" value="Unassembled WGS sequence"/>
</dbReference>
<reference evidence="1 2" key="1">
    <citation type="submission" date="2015-01" db="EMBL/GenBank/DDBJ databases">
        <title>Evolution of Trichinella species and genotypes.</title>
        <authorList>
            <person name="Korhonen P.K."/>
            <person name="Edoardo P."/>
            <person name="Giuseppe L.R."/>
            <person name="Gasser R.B."/>
        </authorList>
    </citation>
    <scope>NUCLEOTIDE SEQUENCE [LARGE SCALE GENOMIC DNA]</scope>
    <source>
        <strain evidence="1">ISS1029</strain>
    </source>
</reference>
<dbReference type="AlphaFoldDB" id="A0A0V1I8F8"/>
<evidence type="ECO:0000313" key="1">
    <source>
        <dbReference type="EMBL" id="KRZ18743.1"/>
    </source>
</evidence>
<protein>
    <submittedName>
        <fullName evidence="1">Uncharacterized protein</fullName>
    </submittedName>
</protein>
<dbReference type="OrthoDB" id="5932307at2759"/>
<proteinExistence type="predicted"/>
<gene>
    <name evidence="1" type="ORF">T11_2706</name>
</gene>
<name>A0A0V1I8F8_9BILA</name>
<organism evidence="1 2">
    <name type="scientific">Trichinella zimbabwensis</name>
    <dbReference type="NCBI Taxonomy" id="268475"/>
    <lineage>
        <taxon>Eukaryota</taxon>
        <taxon>Metazoa</taxon>
        <taxon>Ecdysozoa</taxon>
        <taxon>Nematoda</taxon>
        <taxon>Enoplea</taxon>
        <taxon>Dorylaimia</taxon>
        <taxon>Trichinellida</taxon>
        <taxon>Trichinellidae</taxon>
        <taxon>Trichinella</taxon>
    </lineage>
</organism>
<accession>A0A0V1I8F8</accession>
<sequence>MIDCITKTTDALQELQCIPRVVNSCDVELAMMRTISNNISALMVNVRLMSVKSTLLSLVRLCDIENAIGYGKNVSGLQWSVKKQLGKFELMFGDMPSKKKHNW</sequence>
<keyword evidence="2" id="KW-1185">Reference proteome</keyword>
<evidence type="ECO:0000313" key="2">
    <source>
        <dbReference type="Proteomes" id="UP000055024"/>
    </source>
</evidence>
<comment type="caution">
    <text evidence="1">The sequence shown here is derived from an EMBL/GenBank/DDBJ whole genome shotgun (WGS) entry which is preliminary data.</text>
</comment>